<dbReference type="SUPFAM" id="SSF56784">
    <property type="entry name" value="HAD-like"/>
    <property type="match status" value="1"/>
</dbReference>
<protein>
    <recommendedName>
        <fullName evidence="4">2-haloacid dehalogenase</fullName>
    </recommendedName>
</protein>
<sequence>MRSRKVAPQELVGHPLGNTRWEIGEDVGPAAGDLVVPGRCRRYRSGVQQGNAGDFPRVVTFDLFSAMTDSRRGAAAAFTEIAAVRGWSVAGEELYDVWDRHNKEQQRRAAFGPSTSFRALSRAALRLAYDQLGLDGCPEADLDLLWRSVARWPLWGDVEDGISAVAARAAVGILSNVDDALVVTTRAYPLVDPRWVLTSERLEAFKPAPAIYLRALRAAPGLVHVAASARDVRGALEAGIPTIRLVRPGHRLDPEGPAPTVEVTDARELPAAFAQLERGGQDSTRIRNG</sequence>
<dbReference type="Gene3D" id="3.40.50.1000">
    <property type="entry name" value="HAD superfamily/HAD-like"/>
    <property type="match status" value="1"/>
</dbReference>
<keyword evidence="1" id="KW-0378">Hydrolase</keyword>
<gene>
    <name evidence="2" type="ORF">GCM10023320_40070</name>
</gene>
<evidence type="ECO:0000313" key="2">
    <source>
        <dbReference type="EMBL" id="GAA5125542.1"/>
    </source>
</evidence>
<accession>A0ABP9NL63</accession>
<proteinExistence type="predicted"/>
<dbReference type="Proteomes" id="UP001500804">
    <property type="component" value="Unassembled WGS sequence"/>
</dbReference>
<dbReference type="PANTHER" id="PTHR43316:SF3">
    <property type="entry name" value="HALOACID DEHALOGENASE, TYPE II (AFU_ORTHOLOGUE AFUA_2G07750)-RELATED"/>
    <property type="match status" value="1"/>
</dbReference>
<organism evidence="2 3">
    <name type="scientific">Pseudonocardia adelaidensis</name>
    <dbReference type="NCBI Taxonomy" id="648754"/>
    <lineage>
        <taxon>Bacteria</taxon>
        <taxon>Bacillati</taxon>
        <taxon>Actinomycetota</taxon>
        <taxon>Actinomycetes</taxon>
        <taxon>Pseudonocardiales</taxon>
        <taxon>Pseudonocardiaceae</taxon>
        <taxon>Pseudonocardia</taxon>
    </lineage>
</organism>
<dbReference type="PANTHER" id="PTHR43316">
    <property type="entry name" value="HYDROLASE, HALOACID DELAHOGENASE-RELATED"/>
    <property type="match status" value="1"/>
</dbReference>
<evidence type="ECO:0000313" key="3">
    <source>
        <dbReference type="Proteomes" id="UP001500804"/>
    </source>
</evidence>
<evidence type="ECO:0000256" key="1">
    <source>
        <dbReference type="ARBA" id="ARBA00022801"/>
    </source>
</evidence>
<dbReference type="EMBL" id="BAABJO010000014">
    <property type="protein sequence ID" value="GAA5125542.1"/>
    <property type="molecule type" value="Genomic_DNA"/>
</dbReference>
<keyword evidence="3" id="KW-1185">Reference proteome</keyword>
<evidence type="ECO:0008006" key="4">
    <source>
        <dbReference type="Google" id="ProtNLM"/>
    </source>
</evidence>
<dbReference type="Gene3D" id="1.10.150.750">
    <property type="match status" value="1"/>
</dbReference>
<name>A0ABP9NL63_9PSEU</name>
<dbReference type="InterPro" id="IPR051540">
    <property type="entry name" value="S-2-haloacid_dehalogenase"/>
</dbReference>
<reference evidence="3" key="1">
    <citation type="journal article" date="2019" name="Int. J. Syst. Evol. Microbiol.">
        <title>The Global Catalogue of Microorganisms (GCM) 10K type strain sequencing project: providing services to taxonomists for standard genome sequencing and annotation.</title>
        <authorList>
            <consortium name="The Broad Institute Genomics Platform"/>
            <consortium name="The Broad Institute Genome Sequencing Center for Infectious Disease"/>
            <person name="Wu L."/>
            <person name="Ma J."/>
        </authorList>
    </citation>
    <scope>NUCLEOTIDE SEQUENCE [LARGE SCALE GENOMIC DNA]</scope>
    <source>
        <strain evidence="3">JCM 18302</strain>
    </source>
</reference>
<dbReference type="InterPro" id="IPR023214">
    <property type="entry name" value="HAD_sf"/>
</dbReference>
<comment type="caution">
    <text evidence="2">The sequence shown here is derived from an EMBL/GenBank/DDBJ whole genome shotgun (WGS) entry which is preliminary data.</text>
</comment>
<dbReference type="InterPro" id="IPR036412">
    <property type="entry name" value="HAD-like_sf"/>
</dbReference>